<comment type="caution">
    <text evidence="1">The sequence shown here is derived from an EMBL/GenBank/DDBJ whole genome shotgun (WGS) entry which is preliminary data.</text>
</comment>
<sequence>MANERPSPIFPSPQGQQPELLLSAVLHLMSHYHAGNPCEQLAAVIERHLQVLSCSPSLSPVLQATCQQLSQQWATLVVQQRPAPPKDTMLERLARLLSAKGPASSLPQ</sequence>
<organism evidence="1 2">
    <name type="scientific">Janthinobacterium lividum</name>
    <dbReference type="NCBI Taxonomy" id="29581"/>
    <lineage>
        <taxon>Bacteria</taxon>
        <taxon>Pseudomonadati</taxon>
        <taxon>Pseudomonadota</taxon>
        <taxon>Betaproteobacteria</taxon>
        <taxon>Burkholderiales</taxon>
        <taxon>Oxalobacteraceae</taxon>
        <taxon>Janthinobacterium</taxon>
    </lineage>
</organism>
<dbReference type="EMBL" id="MAQB02000001">
    <property type="protein sequence ID" value="OFJ49861.1"/>
    <property type="molecule type" value="Genomic_DNA"/>
</dbReference>
<gene>
    <name evidence="1" type="ORF">BA896_014380</name>
</gene>
<evidence type="ECO:0000313" key="1">
    <source>
        <dbReference type="EMBL" id="OFJ49861.1"/>
    </source>
</evidence>
<protein>
    <submittedName>
        <fullName evidence="1">Uncharacterized protein</fullName>
    </submittedName>
</protein>
<dbReference type="AlphaFoldDB" id="A0A1E8PUK6"/>
<reference evidence="1 2" key="1">
    <citation type="submission" date="2016-10" db="EMBL/GenBank/DDBJ databases">
        <title>Updated version of Genome Assembly of Janthinobacterium lividum ERGS5:01.</title>
        <authorList>
            <person name="Kumar R."/>
            <person name="Acharya V."/>
            <person name="Singh D."/>
        </authorList>
    </citation>
    <scope>NUCLEOTIDE SEQUENCE [LARGE SCALE GENOMIC DNA]</scope>
    <source>
        <strain evidence="1 2">ERGS5:01</strain>
    </source>
</reference>
<dbReference type="Proteomes" id="UP000092634">
    <property type="component" value="Unassembled WGS sequence"/>
</dbReference>
<accession>A0A1E8PUK6</accession>
<proteinExistence type="predicted"/>
<evidence type="ECO:0000313" key="2">
    <source>
        <dbReference type="Proteomes" id="UP000092634"/>
    </source>
</evidence>
<name>A0A1E8PUK6_9BURK</name>